<dbReference type="EMBL" id="MU150287">
    <property type="protein sequence ID" value="KAF9461208.1"/>
    <property type="molecule type" value="Genomic_DNA"/>
</dbReference>
<feature type="region of interest" description="Disordered" evidence="1">
    <location>
        <begin position="599"/>
        <end position="689"/>
    </location>
</feature>
<organism evidence="2 3">
    <name type="scientific">Collybia nuda</name>
    <dbReference type="NCBI Taxonomy" id="64659"/>
    <lineage>
        <taxon>Eukaryota</taxon>
        <taxon>Fungi</taxon>
        <taxon>Dikarya</taxon>
        <taxon>Basidiomycota</taxon>
        <taxon>Agaricomycotina</taxon>
        <taxon>Agaricomycetes</taxon>
        <taxon>Agaricomycetidae</taxon>
        <taxon>Agaricales</taxon>
        <taxon>Tricholomatineae</taxon>
        <taxon>Clitocybaceae</taxon>
        <taxon>Collybia</taxon>
    </lineage>
</organism>
<feature type="region of interest" description="Disordered" evidence="1">
    <location>
        <begin position="398"/>
        <end position="421"/>
    </location>
</feature>
<sequence length="689" mass="75035">MIFQYYGLREVDSCSSFDLSDTLNLSNQSILDESISISSLSSTSTGLVLPFPSCRMIPMSPLLLEKCSPMFPSARGETPEDEQLTITLTIPTSPRITKMLTEPLCVGKWVENLVGSHPPGHIPWGDLEYGRCMSWIPEGSIYPPDTFAKALSTARNSRRNKDALSPPVMFVSSPSPTRGRSASEHRNSFRRALVFERQITLNTGGKTKRWSLQVPATTMNPEMVDMMLELQDLNSFFKDGLDDLDQSVAILDQQKERLEPPSLMISDSYCALPLSLESSGNLAQDAPVSLATRRGKVSLPPISIEKDIFDNSYPSVPTAFLGSPSVYSPKFEFANASGEPTLDLDDMVANLRSQCVIIHAQPQPEPSLICRVESSATEFADDGNDDWAFSNTLLGAFGGPPSPDSELSTPGEYQQASGDSTTWNSADITVSASLVGILPSFCSPAKSLSTASSNCAPTVPAPAMPLPPTPLHTALSPSSPPPIASPSPKEVRGILKSCKNVRFASLPGRQEPTDTEPFVPSQHCFTDPATFTSFQRPSRLRTVPQPKFCEIKENTPTFVPSRAAPSPIPKVLDLSGISLPISTPSSCTPDNLRAKKTAIADQAPRSVGRQRAVSLQKPTLVSHGRNSLKNQESESRARRMSFTSRATTSSRWTMNEMPFRRGSNASQQNPDTPKSRMPVPLRNILTRFK</sequence>
<feature type="compositionally biased region" description="Low complexity" evidence="1">
    <location>
        <begin position="165"/>
        <end position="176"/>
    </location>
</feature>
<feature type="compositionally biased region" description="Polar residues" evidence="1">
    <location>
        <begin position="663"/>
        <end position="672"/>
    </location>
</feature>
<evidence type="ECO:0000313" key="2">
    <source>
        <dbReference type="EMBL" id="KAF9461208.1"/>
    </source>
</evidence>
<gene>
    <name evidence="2" type="ORF">BDZ94DRAFT_1196526</name>
</gene>
<dbReference type="AlphaFoldDB" id="A0A9P5Y0U5"/>
<dbReference type="OrthoDB" id="2646484at2759"/>
<proteinExistence type="predicted"/>
<comment type="caution">
    <text evidence="2">The sequence shown here is derived from an EMBL/GenBank/DDBJ whole genome shotgun (WGS) entry which is preliminary data.</text>
</comment>
<feature type="compositionally biased region" description="Polar residues" evidence="1">
    <location>
        <begin position="616"/>
        <end position="630"/>
    </location>
</feature>
<feature type="compositionally biased region" description="Polar residues" evidence="1">
    <location>
        <begin position="641"/>
        <end position="653"/>
    </location>
</feature>
<protein>
    <submittedName>
        <fullName evidence="2">Uncharacterized protein</fullName>
    </submittedName>
</protein>
<name>A0A9P5Y0U5_9AGAR</name>
<feature type="compositionally biased region" description="Polar residues" evidence="1">
    <location>
        <begin position="405"/>
        <end position="421"/>
    </location>
</feature>
<evidence type="ECO:0000256" key="1">
    <source>
        <dbReference type="SAM" id="MobiDB-lite"/>
    </source>
</evidence>
<feature type="region of interest" description="Disordered" evidence="1">
    <location>
        <begin position="158"/>
        <end position="184"/>
    </location>
</feature>
<accession>A0A9P5Y0U5</accession>
<reference evidence="2" key="1">
    <citation type="submission" date="2020-11" db="EMBL/GenBank/DDBJ databases">
        <authorList>
            <consortium name="DOE Joint Genome Institute"/>
            <person name="Ahrendt S."/>
            <person name="Riley R."/>
            <person name="Andreopoulos W."/>
            <person name="Labutti K."/>
            <person name="Pangilinan J."/>
            <person name="Ruiz-Duenas F.J."/>
            <person name="Barrasa J.M."/>
            <person name="Sanchez-Garcia M."/>
            <person name="Camarero S."/>
            <person name="Miyauchi S."/>
            <person name="Serrano A."/>
            <person name="Linde D."/>
            <person name="Babiker R."/>
            <person name="Drula E."/>
            <person name="Ayuso-Fernandez I."/>
            <person name="Pacheco R."/>
            <person name="Padilla G."/>
            <person name="Ferreira P."/>
            <person name="Barriuso J."/>
            <person name="Kellner H."/>
            <person name="Castanera R."/>
            <person name="Alfaro M."/>
            <person name="Ramirez L."/>
            <person name="Pisabarro A.G."/>
            <person name="Kuo A."/>
            <person name="Tritt A."/>
            <person name="Lipzen A."/>
            <person name="He G."/>
            <person name="Yan M."/>
            <person name="Ng V."/>
            <person name="Cullen D."/>
            <person name="Martin F."/>
            <person name="Rosso M.-N."/>
            <person name="Henrissat B."/>
            <person name="Hibbett D."/>
            <person name="Martinez A.T."/>
            <person name="Grigoriev I.V."/>
        </authorList>
    </citation>
    <scope>NUCLEOTIDE SEQUENCE</scope>
    <source>
        <strain evidence="2">CBS 247.69</strain>
    </source>
</reference>
<dbReference type="Proteomes" id="UP000807353">
    <property type="component" value="Unassembled WGS sequence"/>
</dbReference>
<evidence type="ECO:0000313" key="3">
    <source>
        <dbReference type="Proteomes" id="UP000807353"/>
    </source>
</evidence>
<keyword evidence="3" id="KW-1185">Reference proteome</keyword>